<dbReference type="PANTHER" id="PTHR41259">
    <property type="entry name" value="DOUBLE-STRAND BREAK REPAIR RAD50 ATPASE, PUTATIVE-RELATED"/>
    <property type="match status" value="1"/>
</dbReference>
<feature type="transmembrane region" description="Helical" evidence="2">
    <location>
        <begin position="492"/>
        <end position="511"/>
    </location>
</feature>
<dbReference type="SUPFAM" id="SSF52540">
    <property type="entry name" value="P-loop containing nucleoside triphosphate hydrolases"/>
    <property type="match status" value="1"/>
</dbReference>
<keyword evidence="2" id="KW-0812">Transmembrane</keyword>
<evidence type="ECO:0000259" key="3">
    <source>
        <dbReference type="Pfam" id="PF13514"/>
    </source>
</evidence>
<dbReference type="RefSeq" id="WP_071648403.1">
    <property type="nucleotide sequence ID" value="NZ_CP017962.1"/>
</dbReference>
<evidence type="ECO:0000256" key="2">
    <source>
        <dbReference type="SAM" id="Phobius"/>
    </source>
</evidence>
<feature type="coiled-coil region" evidence="1">
    <location>
        <begin position="328"/>
        <end position="355"/>
    </location>
</feature>
<feature type="transmembrane region" description="Helical" evidence="2">
    <location>
        <begin position="466"/>
        <end position="486"/>
    </location>
</feature>
<evidence type="ECO:0000256" key="1">
    <source>
        <dbReference type="SAM" id="Coils"/>
    </source>
</evidence>
<feature type="coiled-coil region" evidence="1">
    <location>
        <begin position="206"/>
        <end position="240"/>
    </location>
</feature>
<dbReference type="InterPro" id="IPR038734">
    <property type="entry name" value="YhaN_AAA"/>
</dbReference>
<dbReference type="Gene3D" id="3.40.50.300">
    <property type="entry name" value="P-loop containing nucleotide triphosphate hydrolases"/>
    <property type="match status" value="2"/>
</dbReference>
<name>A0AAC9NKE0_VIRHA</name>
<keyword evidence="1" id="KW-0175">Coiled coil</keyword>
<gene>
    <name evidence="4" type="ORF">BME96_04255</name>
</gene>
<evidence type="ECO:0000313" key="5">
    <source>
        <dbReference type="Proteomes" id="UP000182945"/>
    </source>
</evidence>
<reference evidence="4 5" key="1">
    <citation type="submission" date="2016-11" db="EMBL/GenBank/DDBJ databases">
        <title>Complete genome sequencing of Virgibacillus halodenitrificans PDB-F2.</title>
        <authorList>
            <person name="Sun Z."/>
            <person name="Zhou Y."/>
            <person name="Li H."/>
        </authorList>
    </citation>
    <scope>NUCLEOTIDE SEQUENCE [LARGE SCALE GENOMIC DNA]</scope>
    <source>
        <strain evidence="4 5">PDB-F2</strain>
    </source>
</reference>
<dbReference type="EMBL" id="CP017962">
    <property type="protein sequence ID" value="APC47426.1"/>
    <property type="molecule type" value="Genomic_DNA"/>
</dbReference>
<feature type="coiled-coil region" evidence="1">
    <location>
        <begin position="542"/>
        <end position="576"/>
    </location>
</feature>
<proteinExistence type="predicted"/>
<feature type="domain" description="YhaN AAA" evidence="3">
    <location>
        <begin position="1"/>
        <end position="201"/>
    </location>
</feature>
<keyword evidence="2" id="KW-1133">Transmembrane helix</keyword>
<dbReference type="KEGG" id="vhl:BME96_04255"/>
<feature type="coiled-coil region" evidence="1">
    <location>
        <begin position="775"/>
        <end position="809"/>
    </location>
</feature>
<organism evidence="4 5">
    <name type="scientific">Virgibacillus halodenitrificans</name>
    <name type="common">Bacillus halodenitrificans</name>
    <dbReference type="NCBI Taxonomy" id="1482"/>
    <lineage>
        <taxon>Bacteria</taxon>
        <taxon>Bacillati</taxon>
        <taxon>Bacillota</taxon>
        <taxon>Bacilli</taxon>
        <taxon>Bacillales</taxon>
        <taxon>Bacillaceae</taxon>
        <taxon>Virgibacillus</taxon>
    </lineage>
</organism>
<dbReference type="InterPro" id="IPR027417">
    <property type="entry name" value="P-loop_NTPase"/>
</dbReference>
<dbReference type="Pfam" id="PF13514">
    <property type="entry name" value="AAA_27"/>
    <property type="match status" value="1"/>
</dbReference>
<evidence type="ECO:0000313" key="4">
    <source>
        <dbReference type="EMBL" id="APC47426.1"/>
    </source>
</evidence>
<sequence length="980" mass="115301">MKFISATINGFGKWVDESFDFYNEGVNCLYGQNESGKSTLHLFILFMLFGMPPKQRNFYRPKTSGALGGRLTIEAKHTGRFTIERFDGVRNGSALCYTEDGSQYDEEWLTETLQGISYATYQSIFSFSANDLNDFRNMKEDDLGEVLLGIGLTGSTAIHSVEKMLENKISDLFKPYGKKPLINQELDQLALLHKEVRQSASEEKIYQNKNLESDKLSQDIRTMEEQAKQLYNERLEMERKQQALPVMKQYSELREKLGEFPNSLPFPEDGLTRYEKLKSEILPLRSELSFLVANEKTYENRITILQEQLPAEEKYNEAVQLLKLKDDYISFVREKENWQSQLNKLQNRFKMEINQLNIGISMEDVERLHLPFHTEKNWNQIKISSGDLEKESIQLQQEQKELTNQRMYTMNQIGELEDQLLDPHHVSKIKEKLRLSTENELIKRLSMQSAKKKIKWEEERKKKEKYASLGLWGSIIVALILGLVAMLADSSIFYVGTITFLIIGLLQRVLLHRYLDGMEKIIGMEEIQTTNIGIEDEERKEAENLLASYESTKKDIAALEETLKSIKLKLMKWNEKNKIHIDAYNVLEGRIKQQIDLYPFLLHVEIDYWPELYHNLKHIVTLSQEALETKENIKLLEEKKEKIQLELNQFSATENREWTQKNIQEQLRELELFTTDYNSNLDKIKQYRQQIRENTEQQLAVKEKLNPYETEIRQLYEVAQVDTEDSYYFKARQVQEKLELEKKKATLVRQLNNFFDDQEEKHNVDWQEEELASRAQQIKTEEIELQKNVEKERQELANIRAEILQMETSETHSYKLHQFEMKKDRLNELAKEWAVLKTAKEMLSETKRNYRDTYLSKVIQQTIYYFGFLTDGRYKSVHPPGVGQAFYVVTHDDIHFDVSELSKGTVDQLYISLRFAVSEVMSNEFKLPIIMDDAFIHFDTERAERISEIIKNIASKHQVLLFTCKKNVVEFFENENIIRL</sequence>
<dbReference type="GeneID" id="71513598"/>
<dbReference type="Proteomes" id="UP000182945">
    <property type="component" value="Chromosome"/>
</dbReference>
<dbReference type="PANTHER" id="PTHR41259:SF1">
    <property type="entry name" value="DOUBLE-STRAND BREAK REPAIR RAD50 ATPASE, PUTATIVE-RELATED"/>
    <property type="match status" value="1"/>
</dbReference>
<feature type="coiled-coil region" evidence="1">
    <location>
        <begin position="619"/>
        <end position="656"/>
    </location>
</feature>
<keyword evidence="2" id="KW-0472">Membrane</keyword>
<accession>A0AAC9NKE0</accession>
<protein>
    <recommendedName>
        <fullName evidence="3">YhaN AAA domain-containing protein</fullName>
    </recommendedName>
</protein>
<dbReference type="AlphaFoldDB" id="A0AAC9NKE0"/>